<reference evidence="1" key="1">
    <citation type="submission" date="2021-06" db="EMBL/GenBank/DDBJ databases">
        <authorList>
            <person name="Kallberg Y."/>
            <person name="Tangrot J."/>
            <person name="Rosling A."/>
        </authorList>
    </citation>
    <scope>NUCLEOTIDE SEQUENCE</scope>
    <source>
        <strain evidence="1">MA461A</strain>
    </source>
</reference>
<accession>A0ACA9MQ88</accession>
<protein>
    <submittedName>
        <fullName evidence="1">13030_t:CDS:1</fullName>
    </submittedName>
</protein>
<comment type="caution">
    <text evidence="1">The sequence shown here is derived from an EMBL/GenBank/DDBJ whole genome shotgun (WGS) entry which is preliminary data.</text>
</comment>
<dbReference type="Proteomes" id="UP000789920">
    <property type="component" value="Unassembled WGS sequence"/>
</dbReference>
<gene>
    <name evidence="1" type="ORF">RPERSI_LOCUS5951</name>
</gene>
<proteinExistence type="predicted"/>
<organism evidence="1 2">
    <name type="scientific">Racocetra persica</name>
    <dbReference type="NCBI Taxonomy" id="160502"/>
    <lineage>
        <taxon>Eukaryota</taxon>
        <taxon>Fungi</taxon>
        <taxon>Fungi incertae sedis</taxon>
        <taxon>Mucoromycota</taxon>
        <taxon>Glomeromycotina</taxon>
        <taxon>Glomeromycetes</taxon>
        <taxon>Diversisporales</taxon>
        <taxon>Gigasporaceae</taxon>
        <taxon>Racocetra</taxon>
    </lineage>
</organism>
<dbReference type="EMBL" id="CAJVQC010009213">
    <property type="protein sequence ID" value="CAG8601870.1"/>
    <property type="molecule type" value="Genomic_DNA"/>
</dbReference>
<keyword evidence="2" id="KW-1185">Reference proteome</keyword>
<name>A0ACA9MQ88_9GLOM</name>
<evidence type="ECO:0000313" key="2">
    <source>
        <dbReference type="Proteomes" id="UP000789920"/>
    </source>
</evidence>
<evidence type="ECO:0000313" key="1">
    <source>
        <dbReference type="EMBL" id="CAG8601870.1"/>
    </source>
</evidence>
<sequence length="254" mass="29645">MAIGGYPIPNGYIVSVTVYGINLIAKTQYNSYEEVLYTITWDNGTKQSVSSNKSAKLDVNELHINFQNLKSEKSQSNQFLDSIVCHEYKIERHRQEITKIMDNKIPIHMAQKSPVLQLGDVIHIKLSGDKRQVGKHHNHVMVTMCILNKHNMVLNPFNQYCIFLYDETEQYESLQIVFSFLICELTTLNVDGIIDSNNNHWKIEFWFGSDWKFMSLILGTKGPTANYFYLYCDCKNTDRWDINKDYENLYNTQE</sequence>